<keyword evidence="2" id="KW-0813">Transport</keyword>
<keyword evidence="6 7" id="KW-0472">Membrane</keyword>
<evidence type="ECO:0000256" key="3">
    <source>
        <dbReference type="ARBA" id="ARBA00022475"/>
    </source>
</evidence>
<accession>A0A1G9J2V4</accession>
<feature type="transmembrane region" description="Helical" evidence="7">
    <location>
        <begin position="105"/>
        <end position="125"/>
    </location>
</feature>
<dbReference type="Gene3D" id="1.20.1720.10">
    <property type="entry name" value="Multidrug resistance protein D"/>
    <property type="match status" value="1"/>
</dbReference>
<dbReference type="InterPro" id="IPR004638">
    <property type="entry name" value="EmrB-like"/>
</dbReference>
<feature type="transmembrane region" description="Helical" evidence="7">
    <location>
        <begin position="263"/>
        <end position="288"/>
    </location>
</feature>
<feature type="transmembrane region" description="Helical" evidence="7">
    <location>
        <begin position="137"/>
        <end position="158"/>
    </location>
</feature>
<dbReference type="PRINTS" id="PR01036">
    <property type="entry name" value="TCRTETB"/>
</dbReference>
<dbReference type="PROSITE" id="PS50850">
    <property type="entry name" value="MFS"/>
    <property type="match status" value="1"/>
</dbReference>
<sequence length="474" mass="51535">MDNKKLRNLIVSVLLLGSFLTGLTQTVLNSALPSIMNDFHITADSAQWLTSIYMLVLGVMIPATAYLISNFSAKKLYISSMLLFFTGCLISIFTNNFQMLVASRVFQAMGAGIIMQLVQVSMINLYPKEERGAAMGLYGFVVGVAPAVGPTAAGYIIDNFGWRVLFYILAFIAVLDMILAFIVLRDITEIKKSKLEVISLILSTLGFGGLLIGVSNLGTYGISNYITYLPIILGLISLILFTIRQFKVNDPLLNLNVFKSKQFVISVILLMIIYVSFASATMILSLYIQSSRGMSAMIPGLMMLPGSILMSILSPISGKILDKYGARILSILGFFCLGISTFSFSNLSETTSIVMLTVMYSIRMIGITLLLMPITTWGLNSLNNSEIADGSAIGSTLRQVSGAIGSSLFIAIMTTVSKNCLNTSEVLANIKGINVAFKSSSLLLFVGLIVSIIYVKDKNKDSQEEESITFALEN</sequence>
<dbReference type="NCBIfam" id="TIGR00711">
    <property type="entry name" value="efflux_EmrB"/>
    <property type="match status" value="1"/>
</dbReference>
<dbReference type="STRING" id="1121325.SAMN04515677_101485"/>
<dbReference type="CDD" id="cd17503">
    <property type="entry name" value="MFS_LmrB_MDR_like"/>
    <property type="match status" value="1"/>
</dbReference>
<dbReference type="Proteomes" id="UP000199068">
    <property type="component" value="Unassembled WGS sequence"/>
</dbReference>
<dbReference type="AlphaFoldDB" id="A0A1G9J2V4"/>
<name>A0A1G9J2V4_9FIRM</name>
<evidence type="ECO:0000256" key="2">
    <source>
        <dbReference type="ARBA" id="ARBA00022448"/>
    </source>
</evidence>
<keyword evidence="3" id="KW-1003">Cell membrane</keyword>
<evidence type="ECO:0000256" key="6">
    <source>
        <dbReference type="ARBA" id="ARBA00023136"/>
    </source>
</evidence>
<feature type="transmembrane region" description="Helical" evidence="7">
    <location>
        <begin position="436"/>
        <end position="455"/>
    </location>
</feature>
<dbReference type="GO" id="GO:0022857">
    <property type="term" value="F:transmembrane transporter activity"/>
    <property type="evidence" value="ECO:0007669"/>
    <property type="project" value="InterPro"/>
</dbReference>
<dbReference type="PANTHER" id="PTHR42718:SF24">
    <property type="entry name" value="MAJOR FACILITATOR SUPERFAMILY (MFS) PROFILE DOMAIN-CONTAINING PROTEIN"/>
    <property type="match status" value="1"/>
</dbReference>
<evidence type="ECO:0000256" key="4">
    <source>
        <dbReference type="ARBA" id="ARBA00022692"/>
    </source>
</evidence>
<feature type="transmembrane region" description="Helical" evidence="7">
    <location>
        <begin position="76"/>
        <end position="93"/>
    </location>
</feature>
<dbReference type="EMBL" id="FNGW01000001">
    <property type="protein sequence ID" value="SDL31810.1"/>
    <property type="molecule type" value="Genomic_DNA"/>
</dbReference>
<comment type="subcellular location">
    <subcellularLocation>
        <location evidence="1">Cell membrane</location>
        <topology evidence="1">Multi-pass membrane protein</topology>
    </subcellularLocation>
</comment>
<dbReference type="InterPro" id="IPR036259">
    <property type="entry name" value="MFS_trans_sf"/>
</dbReference>
<dbReference type="Pfam" id="PF07690">
    <property type="entry name" value="MFS_1"/>
    <property type="match status" value="1"/>
</dbReference>
<keyword evidence="10" id="KW-1185">Reference proteome</keyword>
<evidence type="ECO:0000256" key="5">
    <source>
        <dbReference type="ARBA" id="ARBA00022989"/>
    </source>
</evidence>
<gene>
    <name evidence="9" type="ORF">SAMN04515677_101485</name>
</gene>
<dbReference type="Gene3D" id="1.20.1250.20">
    <property type="entry name" value="MFS general substrate transporter like domains"/>
    <property type="match status" value="1"/>
</dbReference>
<feature type="transmembrane region" description="Helical" evidence="7">
    <location>
        <begin position="294"/>
        <end position="316"/>
    </location>
</feature>
<feature type="transmembrane region" description="Helical" evidence="7">
    <location>
        <begin position="353"/>
        <end position="379"/>
    </location>
</feature>
<feature type="transmembrane region" description="Helical" evidence="7">
    <location>
        <begin position="225"/>
        <end position="243"/>
    </location>
</feature>
<evidence type="ECO:0000256" key="1">
    <source>
        <dbReference type="ARBA" id="ARBA00004651"/>
    </source>
</evidence>
<protein>
    <submittedName>
        <fullName evidence="9">Drug resistance transporter, EmrB/QacA subfamily</fullName>
    </submittedName>
</protein>
<reference evidence="9 10" key="1">
    <citation type="submission" date="2016-10" db="EMBL/GenBank/DDBJ databases">
        <authorList>
            <person name="de Groot N.N."/>
        </authorList>
    </citation>
    <scope>NUCLEOTIDE SEQUENCE [LARGE SCALE GENOMIC DNA]</scope>
    <source>
        <strain evidence="9 10">DSM 797</strain>
    </source>
</reference>
<feature type="transmembrane region" description="Helical" evidence="7">
    <location>
        <begin position="48"/>
        <end position="69"/>
    </location>
</feature>
<feature type="transmembrane region" description="Helical" evidence="7">
    <location>
        <begin position="328"/>
        <end position="347"/>
    </location>
</feature>
<feature type="domain" description="Major facilitator superfamily (MFS) profile" evidence="8">
    <location>
        <begin position="10"/>
        <end position="459"/>
    </location>
</feature>
<feature type="transmembrane region" description="Helical" evidence="7">
    <location>
        <begin position="400"/>
        <end position="416"/>
    </location>
</feature>
<keyword evidence="4 7" id="KW-0812">Transmembrane</keyword>
<evidence type="ECO:0000256" key="7">
    <source>
        <dbReference type="SAM" id="Phobius"/>
    </source>
</evidence>
<evidence type="ECO:0000259" key="8">
    <source>
        <dbReference type="PROSITE" id="PS50850"/>
    </source>
</evidence>
<dbReference type="GO" id="GO:0005886">
    <property type="term" value="C:plasma membrane"/>
    <property type="evidence" value="ECO:0007669"/>
    <property type="project" value="UniProtKB-SubCell"/>
</dbReference>
<dbReference type="SUPFAM" id="SSF103473">
    <property type="entry name" value="MFS general substrate transporter"/>
    <property type="match status" value="1"/>
</dbReference>
<dbReference type="InterPro" id="IPR020846">
    <property type="entry name" value="MFS_dom"/>
</dbReference>
<dbReference type="RefSeq" id="WP_242872364.1">
    <property type="nucleotide sequence ID" value="NZ_FNGW01000001.1"/>
</dbReference>
<evidence type="ECO:0000313" key="10">
    <source>
        <dbReference type="Proteomes" id="UP000199068"/>
    </source>
</evidence>
<feature type="transmembrane region" description="Helical" evidence="7">
    <location>
        <begin position="164"/>
        <end position="185"/>
    </location>
</feature>
<proteinExistence type="predicted"/>
<keyword evidence="5 7" id="KW-1133">Transmembrane helix</keyword>
<organism evidence="9 10">
    <name type="scientific">Romboutsia lituseburensis DSM 797</name>
    <dbReference type="NCBI Taxonomy" id="1121325"/>
    <lineage>
        <taxon>Bacteria</taxon>
        <taxon>Bacillati</taxon>
        <taxon>Bacillota</taxon>
        <taxon>Clostridia</taxon>
        <taxon>Peptostreptococcales</taxon>
        <taxon>Peptostreptococcaceae</taxon>
        <taxon>Romboutsia</taxon>
    </lineage>
</organism>
<dbReference type="InterPro" id="IPR011701">
    <property type="entry name" value="MFS"/>
</dbReference>
<evidence type="ECO:0000313" key="9">
    <source>
        <dbReference type="EMBL" id="SDL31810.1"/>
    </source>
</evidence>
<feature type="transmembrane region" description="Helical" evidence="7">
    <location>
        <begin position="197"/>
        <end position="219"/>
    </location>
</feature>
<dbReference type="PANTHER" id="PTHR42718">
    <property type="entry name" value="MAJOR FACILITATOR SUPERFAMILY MULTIDRUG TRANSPORTER MFSC"/>
    <property type="match status" value="1"/>
</dbReference>